<dbReference type="OrthoDB" id="2371246at2759"/>
<sequence length="167" mass="19582">MWCSRIRNPFRKILEENPRILSKNGYIIMCGKLYENDKVHAHRTNYIYCSACDSLWPLPGSNYSARLYHDNHLKRCIAGNTISNEHARRNEILKSIDTGEFQIWQYKQCILQEEAKLNRLHLELFSQFTSHSEKDKLASISYNYDTRSISYKAYAQTKATIAENTIP</sequence>
<dbReference type="Proteomes" id="UP000265703">
    <property type="component" value="Unassembled WGS sequence"/>
</dbReference>
<comment type="caution">
    <text evidence="1">The sequence shown here is derived from an EMBL/GenBank/DDBJ whole genome shotgun (WGS) entry which is preliminary data.</text>
</comment>
<evidence type="ECO:0000313" key="2">
    <source>
        <dbReference type="Proteomes" id="UP000265703"/>
    </source>
</evidence>
<name>A0A397S4F8_9GLOM</name>
<dbReference type="AlphaFoldDB" id="A0A397S4F8"/>
<dbReference type="EMBL" id="QKYT01001217">
    <property type="protein sequence ID" value="RIA79606.1"/>
    <property type="molecule type" value="Genomic_DNA"/>
</dbReference>
<protein>
    <submittedName>
        <fullName evidence="1">Uncharacterized protein</fullName>
    </submittedName>
</protein>
<feature type="non-terminal residue" evidence="1">
    <location>
        <position position="167"/>
    </location>
</feature>
<gene>
    <name evidence="1" type="ORF">C1645_794065</name>
</gene>
<evidence type="ECO:0000313" key="1">
    <source>
        <dbReference type="EMBL" id="RIA79606.1"/>
    </source>
</evidence>
<accession>A0A397S4F8</accession>
<organism evidence="1 2">
    <name type="scientific">Glomus cerebriforme</name>
    <dbReference type="NCBI Taxonomy" id="658196"/>
    <lineage>
        <taxon>Eukaryota</taxon>
        <taxon>Fungi</taxon>
        <taxon>Fungi incertae sedis</taxon>
        <taxon>Mucoromycota</taxon>
        <taxon>Glomeromycotina</taxon>
        <taxon>Glomeromycetes</taxon>
        <taxon>Glomerales</taxon>
        <taxon>Glomeraceae</taxon>
        <taxon>Glomus</taxon>
    </lineage>
</organism>
<proteinExistence type="predicted"/>
<reference evidence="1 2" key="1">
    <citation type="submission" date="2018-06" db="EMBL/GenBank/DDBJ databases">
        <title>Comparative genomics reveals the genomic features of Rhizophagus irregularis, R. cerebriforme, R. diaphanum and Gigaspora rosea, and their symbiotic lifestyle signature.</title>
        <authorList>
            <person name="Morin E."/>
            <person name="San Clemente H."/>
            <person name="Chen E.C.H."/>
            <person name="De La Providencia I."/>
            <person name="Hainaut M."/>
            <person name="Kuo A."/>
            <person name="Kohler A."/>
            <person name="Murat C."/>
            <person name="Tang N."/>
            <person name="Roy S."/>
            <person name="Loubradou J."/>
            <person name="Henrissat B."/>
            <person name="Grigoriev I.V."/>
            <person name="Corradi N."/>
            <person name="Roux C."/>
            <person name="Martin F.M."/>
        </authorList>
    </citation>
    <scope>NUCLEOTIDE SEQUENCE [LARGE SCALE GENOMIC DNA]</scope>
    <source>
        <strain evidence="1 2">DAOM 227022</strain>
    </source>
</reference>
<keyword evidence="2" id="KW-1185">Reference proteome</keyword>